<dbReference type="InterPro" id="IPR052374">
    <property type="entry name" value="SERAC1"/>
</dbReference>
<dbReference type="SUPFAM" id="SSF53474">
    <property type="entry name" value="alpha/beta-Hydrolases"/>
    <property type="match status" value="1"/>
</dbReference>
<accession>A0A1Q3FEG5</accession>
<dbReference type="GO" id="GO:0005739">
    <property type="term" value="C:mitochondrion"/>
    <property type="evidence" value="ECO:0007669"/>
    <property type="project" value="UniProtKB-SubCell"/>
</dbReference>
<dbReference type="PANTHER" id="PTHR48182:SF2">
    <property type="entry name" value="PROTEIN SERAC1"/>
    <property type="match status" value="1"/>
</dbReference>
<sequence>MHIKQYKPKCGKICAGTGLFSIVGVVSYEAYRTYSALTSLVDTRVLDVDRKRPDYIYIKHHIYRQSLLEQIEQERRDSKLVNVVVQPFGKWWKALKHSVAWRLLRIAQEGELSDRLKAIKQLALIDHLKDWDFQHLAQLCDARTAVALARSNCDSRWFLPPPQYGVEKETRDVLVGVKQLIEHLVPDHCAEYVLGHTFGSQQIKEPVGDDGVHYPVNSTAFEHDQMKQALSALVHLTTVEENCCKIIQAGGLLTLIEVEKLYKDDIDMKLTLSRIVANLSVGEERSYDFFASGWLSILSRWQKDIDMRMQVTTDLTLSNLDRDDPNCFTYESNVYPLYPKSRREKKPDVDIVFVHGLLGGVFVTWRQKDLKPQAASLLEGIASAKEEVLTLQPTPPKPHPSISDTATQELIQALQEDEPLSSDWSVVFPDIPLVADEKYTSPAVHQKQKREGRYSVSGEKWLQEPLGDESVGRSFCWPMEWLPKDFPNVRVIGLNYNSSLSEWSASGCPCEKYDGKLEKRAGEFLKKLARSNVGQDRPVVWVGHSMGGLLIKSIMVQAAQSDDPAIRRIAENSHAVMFLGTPHRGSAIAKLKQHTSALVWPSVEVRELEENSTQLLHLNKTFLKAIAGLKKKPEIVSICEGIPTELTSFKVPLHIVPESSARIDEGDFYITKEDHLSLSKPMCRQSFLYQRLISVIWCAMQSARDETEQHDQDKTSTGSTTISHGKTSSVFNDVYRQLRQFEKLFNIFL</sequence>
<proteinExistence type="predicted"/>
<dbReference type="AlphaFoldDB" id="A0A1Q3FEG5"/>
<keyword evidence="6" id="KW-0472">Membrane</keyword>
<dbReference type="PANTHER" id="PTHR48182">
    <property type="entry name" value="PROTEIN SERAC1"/>
    <property type="match status" value="1"/>
</dbReference>
<dbReference type="GO" id="GO:0016020">
    <property type="term" value="C:membrane"/>
    <property type="evidence" value="ECO:0007669"/>
    <property type="project" value="UniProtKB-SubCell"/>
</dbReference>
<comment type="subcellular location">
    <subcellularLocation>
        <location evidence="2">Endoplasmic reticulum</location>
    </subcellularLocation>
    <subcellularLocation>
        <location evidence="3">Membrane</location>
    </subcellularLocation>
    <subcellularLocation>
        <location evidence="1">Mitochondrion</location>
    </subcellularLocation>
</comment>
<evidence type="ECO:0000256" key="6">
    <source>
        <dbReference type="ARBA" id="ARBA00023136"/>
    </source>
</evidence>
<evidence type="ECO:0000256" key="3">
    <source>
        <dbReference type="ARBA" id="ARBA00004370"/>
    </source>
</evidence>
<evidence type="ECO:0000256" key="5">
    <source>
        <dbReference type="ARBA" id="ARBA00023128"/>
    </source>
</evidence>
<dbReference type="InterPro" id="IPR029058">
    <property type="entry name" value="AB_hydrolase_fold"/>
</dbReference>
<evidence type="ECO:0000256" key="2">
    <source>
        <dbReference type="ARBA" id="ARBA00004240"/>
    </source>
</evidence>
<evidence type="ECO:0000313" key="7">
    <source>
        <dbReference type="EMBL" id="JAV25950.1"/>
    </source>
</evidence>
<organism evidence="7">
    <name type="scientific">Culex tarsalis</name>
    <name type="common">Encephalitis mosquito</name>
    <dbReference type="NCBI Taxonomy" id="7177"/>
    <lineage>
        <taxon>Eukaryota</taxon>
        <taxon>Metazoa</taxon>
        <taxon>Ecdysozoa</taxon>
        <taxon>Arthropoda</taxon>
        <taxon>Hexapoda</taxon>
        <taxon>Insecta</taxon>
        <taxon>Pterygota</taxon>
        <taxon>Neoptera</taxon>
        <taxon>Endopterygota</taxon>
        <taxon>Diptera</taxon>
        <taxon>Nematocera</taxon>
        <taxon>Culicoidea</taxon>
        <taxon>Culicidae</taxon>
        <taxon>Culicinae</taxon>
        <taxon>Culicini</taxon>
        <taxon>Culex</taxon>
        <taxon>Culex</taxon>
    </lineage>
</organism>
<evidence type="ECO:0008006" key="8">
    <source>
        <dbReference type="Google" id="ProtNLM"/>
    </source>
</evidence>
<dbReference type="Gene3D" id="3.40.50.1820">
    <property type="entry name" value="alpha/beta hydrolase"/>
    <property type="match status" value="1"/>
</dbReference>
<dbReference type="GO" id="GO:0005783">
    <property type="term" value="C:endoplasmic reticulum"/>
    <property type="evidence" value="ECO:0007669"/>
    <property type="project" value="UniProtKB-SubCell"/>
</dbReference>
<name>A0A1Q3FEG5_CULTA</name>
<dbReference type="InterPro" id="IPR016024">
    <property type="entry name" value="ARM-type_fold"/>
</dbReference>
<keyword evidence="5" id="KW-0496">Mitochondrion</keyword>
<protein>
    <recommendedName>
        <fullName evidence="8">Protein SERAC1</fullName>
    </recommendedName>
</protein>
<evidence type="ECO:0000256" key="4">
    <source>
        <dbReference type="ARBA" id="ARBA00022824"/>
    </source>
</evidence>
<dbReference type="EMBL" id="GFDL01009095">
    <property type="protein sequence ID" value="JAV25950.1"/>
    <property type="molecule type" value="Transcribed_RNA"/>
</dbReference>
<keyword evidence="4" id="KW-0256">Endoplasmic reticulum</keyword>
<dbReference type="SUPFAM" id="SSF48371">
    <property type="entry name" value="ARM repeat"/>
    <property type="match status" value="1"/>
</dbReference>
<evidence type="ECO:0000256" key="1">
    <source>
        <dbReference type="ARBA" id="ARBA00004173"/>
    </source>
</evidence>
<reference evidence="7" key="1">
    <citation type="submission" date="2017-01" db="EMBL/GenBank/DDBJ databases">
        <title>A deep insight into the sialotranscriptome of adult male and female Cluex tarsalis mosquitoes.</title>
        <authorList>
            <person name="Ribeiro J.M."/>
            <person name="Moreira F."/>
            <person name="Bernard K.A."/>
            <person name="Calvo E."/>
        </authorList>
    </citation>
    <scope>NUCLEOTIDE SEQUENCE</scope>
    <source>
        <strain evidence="7">Kern County</strain>
        <tissue evidence="7">Salivary glands</tissue>
    </source>
</reference>